<feature type="compositionally biased region" description="Polar residues" evidence="1">
    <location>
        <begin position="252"/>
        <end position="279"/>
    </location>
</feature>
<evidence type="ECO:0000256" key="1">
    <source>
        <dbReference type="SAM" id="MobiDB-lite"/>
    </source>
</evidence>
<gene>
    <name evidence="2" type="ORF">PHMEG_00012385</name>
</gene>
<accession>A0A225W9B1</accession>
<evidence type="ECO:0000313" key="2">
    <source>
        <dbReference type="EMBL" id="OWZ14172.1"/>
    </source>
</evidence>
<dbReference type="Proteomes" id="UP000198211">
    <property type="component" value="Unassembled WGS sequence"/>
</dbReference>
<name>A0A225W9B1_9STRA</name>
<dbReference type="OrthoDB" id="128387at2759"/>
<keyword evidence="3" id="KW-1185">Reference proteome</keyword>
<comment type="caution">
    <text evidence="2">The sequence shown here is derived from an EMBL/GenBank/DDBJ whole genome shotgun (WGS) entry which is preliminary data.</text>
</comment>
<dbReference type="AlphaFoldDB" id="A0A225W9B1"/>
<sequence>MPVVFNSFLQDHGNPLVDDLLSRYEIAQLEKAPGGILIHVRSSDAERKLVGQEVHLMGRSFKIKQQSPLSNKFFLDIFGVRSTEVANNLFMGLSAIGARPLFLTPRDVSMETHVSTSTWRFYFGQEEPPTCLKIHGFVTNQLDYGRKFYLSRGKRSDAPPERAVDFKKSLYAVTLPTGAEPLNNAYTPMMSAGTSNDHLSLVPSDKGPEFNHGHVAPLPPKTTESVEQGQRNQPPNKATTWSNAASRYPKFQQPSANGESQQQDLNQTDVNIDQSDFDM</sequence>
<evidence type="ECO:0000313" key="3">
    <source>
        <dbReference type="Proteomes" id="UP000198211"/>
    </source>
</evidence>
<proteinExistence type="predicted"/>
<feature type="region of interest" description="Disordered" evidence="1">
    <location>
        <begin position="196"/>
        <end position="279"/>
    </location>
</feature>
<dbReference type="EMBL" id="NBNE01001398">
    <property type="protein sequence ID" value="OWZ14172.1"/>
    <property type="molecule type" value="Genomic_DNA"/>
</dbReference>
<feature type="compositionally biased region" description="Polar residues" evidence="1">
    <location>
        <begin position="222"/>
        <end position="245"/>
    </location>
</feature>
<reference evidence="3" key="1">
    <citation type="submission" date="2017-03" db="EMBL/GenBank/DDBJ databases">
        <title>Phytopthora megakarya and P. palmivora, two closely related causual agents of cacao black pod achieved similar genome size and gene model numbers by different mechanisms.</title>
        <authorList>
            <person name="Ali S."/>
            <person name="Shao J."/>
            <person name="Larry D.J."/>
            <person name="Kronmiller B."/>
            <person name="Shen D."/>
            <person name="Strem M.D."/>
            <person name="Melnick R.L."/>
            <person name="Guiltinan M.J."/>
            <person name="Tyler B.M."/>
            <person name="Meinhardt L.W."/>
            <person name="Bailey B.A."/>
        </authorList>
    </citation>
    <scope>NUCLEOTIDE SEQUENCE [LARGE SCALE GENOMIC DNA]</scope>
    <source>
        <strain evidence="3">zdho120</strain>
    </source>
</reference>
<organism evidence="2 3">
    <name type="scientific">Phytophthora megakarya</name>
    <dbReference type="NCBI Taxonomy" id="4795"/>
    <lineage>
        <taxon>Eukaryota</taxon>
        <taxon>Sar</taxon>
        <taxon>Stramenopiles</taxon>
        <taxon>Oomycota</taxon>
        <taxon>Peronosporomycetes</taxon>
        <taxon>Peronosporales</taxon>
        <taxon>Peronosporaceae</taxon>
        <taxon>Phytophthora</taxon>
    </lineage>
</organism>
<dbReference type="STRING" id="4795.A0A225W9B1"/>
<protein>
    <submittedName>
        <fullName evidence="2">Uncharacterized protein</fullName>
    </submittedName>
</protein>